<protein>
    <submittedName>
        <fullName evidence="2">4-carboxymuconolactone decarboxylase</fullName>
    </submittedName>
</protein>
<dbReference type="PANTHER" id="PTHR33570">
    <property type="entry name" value="4-CARBOXYMUCONOLACTONE DECARBOXYLASE FAMILY PROTEIN"/>
    <property type="match status" value="1"/>
</dbReference>
<dbReference type="InterPro" id="IPR052512">
    <property type="entry name" value="4CMD/NDH-1_regulator"/>
</dbReference>
<dbReference type="Proteomes" id="UP000605099">
    <property type="component" value="Unassembled WGS sequence"/>
</dbReference>
<gene>
    <name evidence="2" type="primary">pcaC</name>
    <name evidence="2" type="ORF">GCM10011349_22140</name>
</gene>
<accession>A0ABQ2JQ67</accession>
<comment type="caution">
    <text evidence="2">The sequence shown here is derived from an EMBL/GenBank/DDBJ whole genome shotgun (WGS) entry which is preliminary data.</text>
</comment>
<dbReference type="Gene3D" id="1.20.1290.10">
    <property type="entry name" value="AhpD-like"/>
    <property type="match status" value="1"/>
</dbReference>
<evidence type="ECO:0000259" key="1">
    <source>
        <dbReference type="Pfam" id="PF02627"/>
    </source>
</evidence>
<dbReference type="RefSeq" id="WP_188819747.1">
    <property type="nucleotide sequence ID" value="NZ_BMLK01000009.1"/>
</dbReference>
<dbReference type="PANTHER" id="PTHR33570:SF2">
    <property type="entry name" value="CARBOXYMUCONOLACTONE DECARBOXYLASE-LIKE DOMAIN-CONTAINING PROTEIN"/>
    <property type="match status" value="1"/>
</dbReference>
<evidence type="ECO:0000313" key="3">
    <source>
        <dbReference type="Proteomes" id="UP000605099"/>
    </source>
</evidence>
<proteinExistence type="predicted"/>
<dbReference type="InterPro" id="IPR003779">
    <property type="entry name" value="CMD-like"/>
</dbReference>
<feature type="domain" description="Carboxymuconolactone decarboxylase-like" evidence="1">
    <location>
        <begin position="42"/>
        <end position="119"/>
    </location>
</feature>
<dbReference type="Pfam" id="PF02627">
    <property type="entry name" value="CMD"/>
    <property type="match status" value="1"/>
</dbReference>
<dbReference type="SUPFAM" id="SSF69118">
    <property type="entry name" value="AhpD-like"/>
    <property type="match status" value="1"/>
</dbReference>
<dbReference type="InterPro" id="IPR029032">
    <property type="entry name" value="AhpD-like"/>
</dbReference>
<sequence length="133" mass="14777">MGGEAHEKGLALFAEVYGEDMARTTREHMQSNVAFGAKQIDWTIDFAFGEVWTRDGLDRKMRSCAVLGMLIACRAHDEIVYHTRMGMKNGLSRVELEEIFYSAIPYVGFPAAQAAKKAMLEAFAQIDAEAAKP</sequence>
<organism evidence="2 3">
    <name type="scientific">Novosphingobium indicum</name>
    <dbReference type="NCBI Taxonomy" id="462949"/>
    <lineage>
        <taxon>Bacteria</taxon>
        <taxon>Pseudomonadati</taxon>
        <taxon>Pseudomonadota</taxon>
        <taxon>Alphaproteobacteria</taxon>
        <taxon>Sphingomonadales</taxon>
        <taxon>Sphingomonadaceae</taxon>
        <taxon>Novosphingobium</taxon>
    </lineage>
</organism>
<reference evidence="3" key="1">
    <citation type="journal article" date="2019" name="Int. J. Syst. Evol. Microbiol.">
        <title>The Global Catalogue of Microorganisms (GCM) 10K type strain sequencing project: providing services to taxonomists for standard genome sequencing and annotation.</title>
        <authorList>
            <consortium name="The Broad Institute Genomics Platform"/>
            <consortium name="The Broad Institute Genome Sequencing Center for Infectious Disease"/>
            <person name="Wu L."/>
            <person name="Ma J."/>
        </authorList>
    </citation>
    <scope>NUCLEOTIDE SEQUENCE [LARGE SCALE GENOMIC DNA]</scope>
    <source>
        <strain evidence="3">CGMCC 1.6784</strain>
    </source>
</reference>
<dbReference type="EMBL" id="BMLK01000009">
    <property type="protein sequence ID" value="GGN50473.1"/>
    <property type="molecule type" value="Genomic_DNA"/>
</dbReference>
<evidence type="ECO:0000313" key="2">
    <source>
        <dbReference type="EMBL" id="GGN50473.1"/>
    </source>
</evidence>
<keyword evidence="3" id="KW-1185">Reference proteome</keyword>
<name>A0ABQ2JQ67_9SPHN</name>